<dbReference type="Proteomes" id="UP000194161">
    <property type="component" value="Chromosome"/>
</dbReference>
<dbReference type="Gene3D" id="3.30.565.40">
    <property type="entry name" value="Fervidobacterium nodosum Rt17-B1 like"/>
    <property type="match status" value="1"/>
</dbReference>
<dbReference type="EMBL" id="CP021111">
    <property type="protein sequence ID" value="ARP94239.1"/>
    <property type="molecule type" value="Genomic_DNA"/>
</dbReference>
<feature type="domain" description="DUF3298" evidence="2">
    <location>
        <begin position="170"/>
        <end position="249"/>
    </location>
</feature>
<accession>A0A1W6ZA90</accession>
<proteinExistence type="predicted"/>
<keyword evidence="1" id="KW-0732">Signal</keyword>
<dbReference type="InterPro" id="IPR021729">
    <property type="entry name" value="DUF3298"/>
</dbReference>
<evidence type="ECO:0000313" key="3">
    <source>
        <dbReference type="EMBL" id="ARP94239.1"/>
    </source>
</evidence>
<organism evidence="3 4">
    <name type="scientific">Bordetella genomosp. 13</name>
    <dbReference type="NCBI Taxonomy" id="463040"/>
    <lineage>
        <taxon>Bacteria</taxon>
        <taxon>Pseudomonadati</taxon>
        <taxon>Pseudomonadota</taxon>
        <taxon>Betaproteobacteria</taxon>
        <taxon>Burkholderiales</taxon>
        <taxon>Alcaligenaceae</taxon>
        <taxon>Bordetella</taxon>
    </lineage>
</organism>
<gene>
    <name evidence="3" type="ORF">CAL15_07510</name>
</gene>
<keyword evidence="4" id="KW-1185">Reference proteome</keyword>
<dbReference type="STRING" id="463040.CAL15_07510"/>
<dbReference type="AlphaFoldDB" id="A0A1W6ZA90"/>
<dbReference type="RefSeq" id="WP_086078005.1">
    <property type="nucleotide sequence ID" value="NZ_CP021111.1"/>
</dbReference>
<dbReference type="Gene3D" id="3.90.640.20">
    <property type="entry name" value="Heat-shock cognate protein, ATPase"/>
    <property type="match status" value="1"/>
</dbReference>
<evidence type="ECO:0000313" key="4">
    <source>
        <dbReference type="Proteomes" id="UP000194161"/>
    </source>
</evidence>
<evidence type="ECO:0000259" key="2">
    <source>
        <dbReference type="Pfam" id="PF11738"/>
    </source>
</evidence>
<dbReference type="Pfam" id="PF11738">
    <property type="entry name" value="DUF3298"/>
    <property type="match status" value="1"/>
</dbReference>
<feature type="chain" id="PRO_5010860045" description="DUF3298 domain-containing protein" evidence="1">
    <location>
        <begin position="21"/>
        <end position="264"/>
    </location>
</feature>
<evidence type="ECO:0000256" key="1">
    <source>
        <dbReference type="SAM" id="SignalP"/>
    </source>
</evidence>
<dbReference type="InterPro" id="IPR037126">
    <property type="entry name" value="PdaC/RsiV-like_sf"/>
</dbReference>
<feature type="signal peptide" evidence="1">
    <location>
        <begin position="1"/>
        <end position="20"/>
    </location>
</feature>
<dbReference type="OrthoDB" id="8610451at2"/>
<dbReference type="KEGG" id="bgm:CAL15_07510"/>
<sequence length="264" mass="28989">MSHLPFALRAGLVSMAVLLAACGSSPPDTISLPAQGAAVSADVRTQPVRRELTKPGCKGEDCPRIVVDSIAFPEIPALTQHVDSSLAGMTGVDANLRGAYRTIDEYIAYFWRTAQPRDRTELRAKVRDVVADVIGVELQTAQYLTGAAHGIPATHFLNWQRASGRELVLDDVLIPGRRDQYVQALRTAHRAWLKQNEDAARDPAAYDRTWPFVESSNYTLTRQGMVVKYDAYSIAPYSHGQPELTIPYDALRGILKPEFMPAGG</sequence>
<name>A0A1W6ZA90_9BORD</name>
<reference evidence="3 4" key="1">
    <citation type="submission" date="2017-05" db="EMBL/GenBank/DDBJ databases">
        <title>Complete and WGS of Bordetella genogroups.</title>
        <authorList>
            <person name="Spilker T."/>
            <person name="LiPuma J."/>
        </authorList>
    </citation>
    <scope>NUCLEOTIDE SEQUENCE [LARGE SCALE GENOMIC DNA]</scope>
    <source>
        <strain evidence="3 4">AU7206</strain>
    </source>
</reference>
<protein>
    <recommendedName>
        <fullName evidence="2">DUF3298 domain-containing protein</fullName>
    </recommendedName>
</protein>